<accession>A0A158DPH0</accession>
<keyword evidence="2" id="KW-1185">Reference proteome</keyword>
<sequence>MGPLPASVLNGLFRLFISGLRALGPDSLFLPNKALYDRLERNGPACIGQPCPDLRGAARDSVHSALAEVITQCRQVRCTDVQLAVEHGVETRDEHVALLLSPVCSGDGGAGGVLCMLIETTDITLARQHATRELNAIELARRIDEERLQTIIDRLPAGVGLTDAAGPWTLANASMRQYTDSGSFNAPGA</sequence>
<gene>
    <name evidence="1" type="ORF">AWB76_07305</name>
</gene>
<protein>
    <submittedName>
        <fullName evidence="1">PAS fold protein</fullName>
    </submittedName>
</protein>
<dbReference type="Gene3D" id="3.30.450.20">
    <property type="entry name" value="PAS domain"/>
    <property type="match status" value="1"/>
</dbReference>
<dbReference type="RefSeq" id="WP_061164825.1">
    <property type="nucleotide sequence ID" value="NZ_FCOI02000048.1"/>
</dbReference>
<dbReference type="Proteomes" id="UP000054624">
    <property type="component" value="Unassembled WGS sequence"/>
</dbReference>
<proteinExistence type="predicted"/>
<evidence type="ECO:0000313" key="2">
    <source>
        <dbReference type="Proteomes" id="UP000054624"/>
    </source>
</evidence>
<reference evidence="2" key="1">
    <citation type="submission" date="2016-01" db="EMBL/GenBank/DDBJ databases">
        <authorList>
            <person name="Peeters Charlotte."/>
        </authorList>
    </citation>
    <scope>NUCLEOTIDE SEQUENCE [LARGE SCALE GENOMIC DNA]</scope>
</reference>
<organism evidence="1 2">
    <name type="scientific">Caballeronia temeraria</name>
    <dbReference type="NCBI Taxonomy" id="1777137"/>
    <lineage>
        <taxon>Bacteria</taxon>
        <taxon>Pseudomonadati</taxon>
        <taxon>Pseudomonadota</taxon>
        <taxon>Betaproteobacteria</taxon>
        <taxon>Burkholderiales</taxon>
        <taxon>Burkholderiaceae</taxon>
        <taxon>Caballeronia</taxon>
    </lineage>
</organism>
<evidence type="ECO:0000313" key="1">
    <source>
        <dbReference type="EMBL" id="SAK96498.1"/>
    </source>
</evidence>
<name>A0A158DPH0_9BURK</name>
<dbReference type="AlphaFoldDB" id="A0A158DPH0"/>
<dbReference type="EMBL" id="FCOI02000048">
    <property type="protein sequence ID" value="SAK96498.1"/>
    <property type="molecule type" value="Genomic_DNA"/>
</dbReference>